<keyword evidence="2" id="KW-1185">Reference proteome</keyword>
<feature type="non-terminal residue" evidence="1">
    <location>
        <position position="1"/>
    </location>
</feature>
<reference evidence="1 2" key="1">
    <citation type="submission" date="2017-10" db="EMBL/GenBank/DDBJ databases">
        <title>Comparative genomics in systemic dimorphic fungi from Ajellomycetaceae.</title>
        <authorList>
            <person name="Munoz J.F."/>
            <person name="Mcewen J.G."/>
            <person name="Clay O.K."/>
            <person name="Cuomo C.A."/>
        </authorList>
    </citation>
    <scope>NUCLEOTIDE SEQUENCE [LARGE SCALE GENOMIC DNA]</scope>
    <source>
        <strain evidence="1 2">UAMH130</strain>
    </source>
</reference>
<name>A0A2B7X3M5_9EURO</name>
<sequence>ESEKTYNEELKKVIDLKFSESNTENLEILKEFKNLFEDNSEDTEFEESRTDLQNLSEHSVETDEYQKFSLYHEQTLDQELLEELQTLLDFLK</sequence>
<proteinExistence type="predicted"/>
<dbReference type="EMBL" id="PDNC01000049">
    <property type="protein sequence ID" value="PGH03352.1"/>
    <property type="molecule type" value="Genomic_DNA"/>
</dbReference>
<dbReference type="AlphaFoldDB" id="A0A2B7X3M5"/>
<comment type="caution">
    <text evidence="1">The sequence shown here is derived from an EMBL/GenBank/DDBJ whole genome shotgun (WGS) entry which is preliminary data.</text>
</comment>
<dbReference type="Proteomes" id="UP000224080">
    <property type="component" value="Unassembled WGS sequence"/>
</dbReference>
<accession>A0A2B7X3M5</accession>
<evidence type="ECO:0000313" key="2">
    <source>
        <dbReference type="Proteomes" id="UP000224080"/>
    </source>
</evidence>
<evidence type="ECO:0000313" key="1">
    <source>
        <dbReference type="EMBL" id="PGH03352.1"/>
    </source>
</evidence>
<gene>
    <name evidence="1" type="ORF">GX51_04083</name>
</gene>
<protein>
    <submittedName>
        <fullName evidence="1">Uncharacterized protein</fullName>
    </submittedName>
</protein>
<organism evidence="1 2">
    <name type="scientific">Blastomyces parvus</name>
    <dbReference type="NCBI Taxonomy" id="2060905"/>
    <lineage>
        <taxon>Eukaryota</taxon>
        <taxon>Fungi</taxon>
        <taxon>Dikarya</taxon>
        <taxon>Ascomycota</taxon>
        <taxon>Pezizomycotina</taxon>
        <taxon>Eurotiomycetes</taxon>
        <taxon>Eurotiomycetidae</taxon>
        <taxon>Onygenales</taxon>
        <taxon>Ajellomycetaceae</taxon>
        <taxon>Blastomyces</taxon>
    </lineage>
</organism>